<comment type="caution">
    <text evidence="2">The sequence shown here is derived from an EMBL/GenBank/DDBJ whole genome shotgun (WGS) entry which is preliminary data.</text>
</comment>
<dbReference type="GO" id="GO:0004826">
    <property type="term" value="F:phenylalanine-tRNA ligase activity"/>
    <property type="evidence" value="ECO:0007669"/>
    <property type="project" value="InterPro"/>
</dbReference>
<dbReference type="InterPro" id="IPR020825">
    <property type="entry name" value="Phe-tRNA_synthase-like_B3/B4"/>
</dbReference>
<evidence type="ECO:0000313" key="2">
    <source>
        <dbReference type="EMBL" id="KRL96070.1"/>
    </source>
</evidence>
<dbReference type="PANTHER" id="PTHR39209:SF2">
    <property type="entry name" value="CYTOPLASMIC PROTEIN"/>
    <property type="match status" value="1"/>
</dbReference>
<organism evidence="2 3">
    <name type="scientific">Limosilactobacillus equigenerosi DSM 18793 = JCM 14505</name>
    <dbReference type="NCBI Taxonomy" id="1423742"/>
    <lineage>
        <taxon>Bacteria</taxon>
        <taxon>Bacillati</taxon>
        <taxon>Bacillota</taxon>
        <taxon>Bacilli</taxon>
        <taxon>Lactobacillales</taxon>
        <taxon>Lactobacillaceae</taxon>
        <taxon>Limosilactobacillus</taxon>
    </lineage>
</organism>
<sequence length="239" mass="26906">MQKVIIDQEFWNLFPAAQINILFVDGIDNHDTTLSIVEREKLLTEAMETAKQLYLNDDSFKDNPLIDEWRQIFKQFTTKKGARASIEALLKRVHNGKGVTPVDPLVDLYNFVSIKNGVPVGIEDRDKIAGDLHLGLAHGGESFQPVGAENDDPARENELIYYDNDGAVCRSLNWRDAQRTMLTADSKKIVAVMEAINDDQITRTNDAMKQLANLIEKYFGIKPTGIFQLTKDNPVATIE</sequence>
<dbReference type="PANTHER" id="PTHR39209">
    <property type="match status" value="1"/>
</dbReference>
<evidence type="ECO:0000313" key="3">
    <source>
        <dbReference type="Proteomes" id="UP000051084"/>
    </source>
</evidence>
<dbReference type="SMART" id="SM00873">
    <property type="entry name" value="B3_4"/>
    <property type="match status" value="1"/>
</dbReference>
<feature type="domain" description="B3/B4 tRNA-binding" evidence="1">
    <location>
        <begin position="67"/>
        <end position="220"/>
    </location>
</feature>
<dbReference type="EMBL" id="AZGC01000013">
    <property type="protein sequence ID" value="KRL96070.1"/>
    <property type="molecule type" value="Genomic_DNA"/>
</dbReference>
<dbReference type="Proteomes" id="UP000051084">
    <property type="component" value="Unassembled WGS sequence"/>
</dbReference>
<proteinExistence type="predicted"/>
<dbReference type="Pfam" id="PF03483">
    <property type="entry name" value="B3_4"/>
    <property type="match status" value="1"/>
</dbReference>
<dbReference type="OrthoDB" id="276580at2"/>
<gene>
    <name evidence="2" type="ORF">FC21_GL000511</name>
</gene>
<dbReference type="GO" id="GO:0003723">
    <property type="term" value="F:RNA binding"/>
    <property type="evidence" value="ECO:0007669"/>
    <property type="project" value="InterPro"/>
</dbReference>
<dbReference type="Gene3D" id="3.50.40.10">
    <property type="entry name" value="Phenylalanyl-trna Synthetase, Chain B, domain 3"/>
    <property type="match status" value="1"/>
</dbReference>
<accession>A0A0R1USE1</accession>
<dbReference type="AlphaFoldDB" id="A0A0R1USE1"/>
<protein>
    <submittedName>
        <fullName evidence="2">B3 4 domain protein</fullName>
    </submittedName>
</protein>
<keyword evidence="3" id="KW-1185">Reference proteome</keyword>
<dbReference type="STRING" id="417373.GCA_001570685_00420"/>
<reference evidence="2 3" key="1">
    <citation type="journal article" date="2015" name="Genome Announc.">
        <title>Expanding the biotechnology potential of lactobacilli through comparative genomics of 213 strains and associated genera.</title>
        <authorList>
            <person name="Sun Z."/>
            <person name="Harris H.M."/>
            <person name="McCann A."/>
            <person name="Guo C."/>
            <person name="Argimon S."/>
            <person name="Zhang W."/>
            <person name="Yang X."/>
            <person name="Jeffery I.B."/>
            <person name="Cooney J.C."/>
            <person name="Kagawa T.F."/>
            <person name="Liu W."/>
            <person name="Song Y."/>
            <person name="Salvetti E."/>
            <person name="Wrobel A."/>
            <person name="Rasinkangas P."/>
            <person name="Parkhill J."/>
            <person name="Rea M.C."/>
            <person name="O'Sullivan O."/>
            <person name="Ritari J."/>
            <person name="Douillard F.P."/>
            <person name="Paul Ross R."/>
            <person name="Yang R."/>
            <person name="Briner A.E."/>
            <person name="Felis G.E."/>
            <person name="de Vos W.M."/>
            <person name="Barrangou R."/>
            <person name="Klaenhammer T.R."/>
            <person name="Caufield P.W."/>
            <person name="Cui Y."/>
            <person name="Zhang H."/>
            <person name="O'Toole P.W."/>
        </authorList>
    </citation>
    <scope>NUCLEOTIDE SEQUENCE [LARGE SCALE GENOMIC DNA]</scope>
    <source>
        <strain evidence="2 3">DSM 18793</strain>
    </source>
</reference>
<dbReference type="PATRIC" id="fig|1423742.4.peg.533"/>
<evidence type="ECO:0000259" key="1">
    <source>
        <dbReference type="SMART" id="SM00873"/>
    </source>
</evidence>
<name>A0A0R1USE1_9LACO</name>
<dbReference type="RefSeq" id="WP_054652524.1">
    <property type="nucleotide sequence ID" value="NZ_AZGC01000013.1"/>
</dbReference>
<dbReference type="InterPro" id="IPR005146">
    <property type="entry name" value="B3/B4_tRNA-bd"/>
</dbReference>
<dbReference type="SUPFAM" id="SSF56037">
    <property type="entry name" value="PheT/TilS domain"/>
    <property type="match status" value="1"/>
</dbReference>